<dbReference type="SUPFAM" id="SSF55729">
    <property type="entry name" value="Acyl-CoA N-acyltransferases (Nat)"/>
    <property type="match status" value="1"/>
</dbReference>
<name>A0A343JE65_9CLOT</name>
<dbReference type="RefSeq" id="WP_119865957.1">
    <property type="nucleotide sequence ID" value="NZ_CP016786.1"/>
</dbReference>
<dbReference type="Gene3D" id="3.40.630.30">
    <property type="match status" value="1"/>
</dbReference>
<dbReference type="PANTHER" id="PTHR43415:SF3">
    <property type="entry name" value="GNAT-FAMILY ACETYLTRANSFERASE"/>
    <property type="match status" value="1"/>
</dbReference>
<organism evidence="2 3">
    <name type="scientific">Clostridium isatidis</name>
    <dbReference type="NCBI Taxonomy" id="182773"/>
    <lineage>
        <taxon>Bacteria</taxon>
        <taxon>Bacillati</taxon>
        <taxon>Bacillota</taxon>
        <taxon>Clostridia</taxon>
        <taxon>Eubacteriales</taxon>
        <taxon>Clostridiaceae</taxon>
        <taxon>Clostridium</taxon>
    </lineage>
</organism>
<proteinExistence type="predicted"/>
<keyword evidence="2" id="KW-0808">Transferase</keyword>
<dbReference type="PANTHER" id="PTHR43415">
    <property type="entry name" value="SPERMIDINE N(1)-ACETYLTRANSFERASE"/>
    <property type="match status" value="1"/>
</dbReference>
<reference evidence="2 3" key="1">
    <citation type="submission" date="2016-08" db="EMBL/GenBank/DDBJ databases">
        <title>Complete Genome Sequence Of The Indigo Reducing Clostridium isatidis DSM15098.</title>
        <authorList>
            <person name="Little G.T."/>
            <person name="Minton N.P."/>
        </authorList>
    </citation>
    <scope>NUCLEOTIDE SEQUENCE [LARGE SCALE GENOMIC DNA]</scope>
    <source>
        <strain evidence="2 3">DSM 15098</strain>
    </source>
</reference>
<evidence type="ECO:0000313" key="2">
    <source>
        <dbReference type="EMBL" id="ASW43823.1"/>
    </source>
</evidence>
<dbReference type="AlphaFoldDB" id="A0A343JE65"/>
<dbReference type="InterPro" id="IPR000182">
    <property type="entry name" value="GNAT_dom"/>
</dbReference>
<dbReference type="EMBL" id="CP016786">
    <property type="protein sequence ID" value="ASW43823.1"/>
    <property type="molecule type" value="Genomic_DNA"/>
</dbReference>
<keyword evidence="3" id="KW-1185">Reference proteome</keyword>
<gene>
    <name evidence="2" type="ORF">BEN51_10100</name>
</gene>
<dbReference type="Proteomes" id="UP000264883">
    <property type="component" value="Chromosome"/>
</dbReference>
<dbReference type="OrthoDB" id="9795206at2"/>
<evidence type="ECO:0000259" key="1">
    <source>
        <dbReference type="PROSITE" id="PS51186"/>
    </source>
</evidence>
<evidence type="ECO:0000313" key="3">
    <source>
        <dbReference type="Proteomes" id="UP000264883"/>
    </source>
</evidence>
<accession>A0A343JE65</accession>
<feature type="domain" description="N-acetyltransferase" evidence="1">
    <location>
        <begin position="12"/>
        <end position="173"/>
    </location>
</feature>
<dbReference type="KEGG" id="cia:BEN51_10100"/>
<dbReference type="GO" id="GO:0016747">
    <property type="term" value="F:acyltransferase activity, transferring groups other than amino-acyl groups"/>
    <property type="evidence" value="ECO:0007669"/>
    <property type="project" value="InterPro"/>
</dbReference>
<sequence length="177" mass="21071">MKYFKKLVGKNVYLSPMNVEDAEIYTKWLNDFDVTDGVGNSTMILSVEYERDWIIKNSNQYQFAIVRLDNDKLIGNCSIHAINQIRQCAEVGLFIGDEENRNKGYGEEVLNLLLYYGFNYLNLNNIMLRVFSFNERAINCYKKVGFKEMGRRRQSYYLRGNYYDEVYMDILREEYNK</sequence>
<dbReference type="PROSITE" id="PS51186">
    <property type="entry name" value="GNAT"/>
    <property type="match status" value="1"/>
</dbReference>
<dbReference type="InterPro" id="IPR016181">
    <property type="entry name" value="Acyl_CoA_acyltransferase"/>
</dbReference>
<protein>
    <submittedName>
        <fullName evidence="2">GNAT family N-acetyltransferase</fullName>
    </submittedName>
</protein>
<dbReference type="Pfam" id="PF13420">
    <property type="entry name" value="Acetyltransf_4"/>
    <property type="match status" value="1"/>
</dbReference>